<proteinExistence type="inferred from homology"/>
<comment type="pathway">
    <text evidence="5">Cofactor biosynthesis; coenzyme F420 biosynthesis.</text>
</comment>
<comment type="function">
    <text evidence="5">Guanylyltransferase that catalyzes the activation of (2R)-3-phosphoglycerate (3PG) as 3-[(R)-glyceryl]-diphospho-5'-guanosine, via the condensation of 3PG with GTP. It is involved in the biosynthesis of a derivative of the hydride carrier cofactor coenzyme F420, 3PG-F420.</text>
</comment>
<keyword evidence="7" id="KW-1185">Reference proteome</keyword>
<evidence type="ECO:0000256" key="4">
    <source>
        <dbReference type="ARBA" id="ARBA00023134"/>
    </source>
</evidence>
<evidence type="ECO:0000256" key="3">
    <source>
        <dbReference type="ARBA" id="ARBA00022741"/>
    </source>
</evidence>
<gene>
    <name evidence="5" type="primary">fbiD</name>
    <name evidence="6" type="ORF">HNQ99_001453</name>
</gene>
<sequence length="194" mass="20936">MIWTAVIPFKGAAERKTRLAGILSPDQRRKFSQRMFEHVRDVLAACVEVDEVALLSDVPASGWGGLFFLDEGRGLNAELTALALSRPGRPMLIIHADLPLLHPPDISVLLAEAEKAGCAIAPDRNGSGTNALAFVDPAGFAFHFGTDSMARHLRASGGRASIVKREGLSFDIDTPEDYREACRIAPDVMKQAVS</sequence>
<dbReference type="Pfam" id="PF01983">
    <property type="entry name" value="CofC"/>
    <property type="match status" value="1"/>
</dbReference>
<dbReference type="AlphaFoldDB" id="A0A840HU69"/>
<keyword evidence="2 5" id="KW-0548">Nucleotidyltransferase</keyword>
<dbReference type="Gene3D" id="3.90.550.10">
    <property type="entry name" value="Spore Coat Polysaccharide Biosynthesis Protein SpsA, Chain A"/>
    <property type="match status" value="1"/>
</dbReference>
<dbReference type="SUPFAM" id="SSF53448">
    <property type="entry name" value="Nucleotide-diphospho-sugar transferases"/>
    <property type="match status" value="1"/>
</dbReference>
<comment type="caution">
    <text evidence="6">The sequence shown here is derived from an EMBL/GenBank/DDBJ whole genome shotgun (WGS) entry which is preliminary data.</text>
</comment>
<evidence type="ECO:0000256" key="5">
    <source>
        <dbReference type="HAMAP-Rule" id="MF_02114"/>
    </source>
</evidence>
<comment type="catalytic activity">
    <reaction evidence="5">
        <text>(2R)-3-phosphoglycerate + GTP + H(+) = 3-[(R)-glyceryl]-diphospho-5'-guanosine + diphosphate</text>
        <dbReference type="Rhea" id="RHEA:63440"/>
        <dbReference type="ChEBI" id="CHEBI:15378"/>
        <dbReference type="ChEBI" id="CHEBI:33019"/>
        <dbReference type="ChEBI" id="CHEBI:37565"/>
        <dbReference type="ChEBI" id="CHEBI:58272"/>
        <dbReference type="ChEBI" id="CHEBI:147306"/>
        <dbReference type="EC" id="2.7.7.106"/>
    </reaction>
</comment>
<dbReference type="Proteomes" id="UP000575068">
    <property type="component" value="Unassembled WGS sequence"/>
</dbReference>
<dbReference type="UniPathway" id="UPA00071"/>
<protein>
    <recommendedName>
        <fullName evidence="5">3-phospho-D-glycerate guanylyltransferase</fullName>
        <shortName evidence="5">3PG guanylyltransferase</shortName>
        <ecNumber evidence="5">2.7.7.106</ecNumber>
    </recommendedName>
</protein>
<dbReference type="PANTHER" id="PTHR40392:SF1">
    <property type="entry name" value="2-PHOSPHO-L-LACTATE GUANYLYLTRANSFERASE"/>
    <property type="match status" value="1"/>
</dbReference>
<dbReference type="EC" id="2.7.7.106" evidence="5"/>
<keyword evidence="1 5" id="KW-0808">Transferase</keyword>
<dbReference type="NCBIfam" id="TIGR03552">
    <property type="entry name" value="F420_cofC"/>
    <property type="match status" value="1"/>
</dbReference>
<evidence type="ECO:0000313" key="7">
    <source>
        <dbReference type="Proteomes" id="UP000575068"/>
    </source>
</evidence>
<dbReference type="InterPro" id="IPR002835">
    <property type="entry name" value="CofC"/>
</dbReference>
<organism evidence="6 7">
    <name type="scientific">Rhizorhapis suberifaciens</name>
    <name type="common">corky root of lettuce</name>
    <dbReference type="NCBI Taxonomy" id="13656"/>
    <lineage>
        <taxon>Bacteria</taxon>
        <taxon>Pseudomonadati</taxon>
        <taxon>Pseudomonadota</taxon>
        <taxon>Alphaproteobacteria</taxon>
        <taxon>Sphingomonadales</taxon>
        <taxon>Sphingomonadaceae</taxon>
        <taxon>Rhizorhapis</taxon>
    </lineage>
</organism>
<evidence type="ECO:0000256" key="2">
    <source>
        <dbReference type="ARBA" id="ARBA00022695"/>
    </source>
</evidence>
<evidence type="ECO:0000256" key="1">
    <source>
        <dbReference type="ARBA" id="ARBA00022679"/>
    </source>
</evidence>
<dbReference type="HAMAP" id="MF_02114">
    <property type="entry name" value="CofC"/>
    <property type="match status" value="1"/>
</dbReference>
<name>A0A840HU69_9SPHN</name>
<dbReference type="EMBL" id="JACHOV010000004">
    <property type="protein sequence ID" value="MBB4641149.1"/>
    <property type="molecule type" value="Genomic_DNA"/>
</dbReference>
<dbReference type="PANTHER" id="PTHR40392">
    <property type="entry name" value="2-PHOSPHO-L-LACTATE GUANYLYLTRANSFERASE"/>
    <property type="match status" value="1"/>
</dbReference>
<accession>A0A840HU69</accession>
<dbReference type="GO" id="GO:0043814">
    <property type="term" value="F:phospholactate guanylyltransferase activity"/>
    <property type="evidence" value="ECO:0007669"/>
    <property type="project" value="InterPro"/>
</dbReference>
<dbReference type="InterPro" id="IPR029044">
    <property type="entry name" value="Nucleotide-diphossugar_trans"/>
</dbReference>
<dbReference type="GO" id="GO:0052645">
    <property type="term" value="P:F420-0 metabolic process"/>
    <property type="evidence" value="ECO:0007669"/>
    <property type="project" value="UniProtKB-UniRule"/>
</dbReference>
<evidence type="ECO:0000313" key="6">
    <source>
        <dbReference type="EMBL" id="MBB4641149.1"/>
    </source>
</evidence>
<reference evidence="6 7" key="1">
    <citation type="submission" date="2020-08" db="EMBL/GenBank/DDBJ databases">
        <title>Genomic Encyclopedia of Type Strains, Phase IV (KMG-IV): sequencing the most valuable type-strain genomes for metagenomic binning, comparative biology and taxonomic classification.</title>
        <authorList>
            <person name="Goeker M."/>
        </authorList>
    </citation>
    <scope>NUCLEOTIDE SEQUENCE [LARGE SCALE GENOMIC DNA]</scope>
    <source>
        <strain evidence="6 7">DSM 7465</strain>
    </source>
</reference>
<comment type="similarity">
    <text evidence="5">Belongs to the CofC family.</text>
</comment>
<dbReference type="RefSeq" id="WP_184474951.1">
    <property type="nucleotide sequence ID" value="NZ_JACHOV010000004.1"/>
</dbReference>
<keyword evidence="4 5" id="KW-0342">GTP-binding</keyword>
<keyword evidence="3 5" id="KW-0547">Nucleotide-binding</keyword>
<dbReference type="GO" id="GO:0005525">
    <property type="term" value="F:GTP binding"/>
    <property type="evidence" value="ECO:0007669"/>
    <property type="project" value="UniProtKB-KW"/>
</dbReference>